<dbReference type="Pfam" id="PF05380">
    <property type="entry name" value="Peptidase_A17"/>
    <property type="match status" value="1"/>
</dbReference>
<dbReference type="OrthoDB" id="6432181at2759"/>
<name>A0A8X6J0P6_TRICU</name>
<dbReference type="Proteomes" id="UP000887116">
    <property type="component" value="Unassembled WGS sequence"/>
</dbReference>
<evidence type="ECO:0000313" key="1">
    <source>
        <dbReference type="EMBL" id="GFR04913.1"/>
    </source>
</evidence>
<reference evidence="1" key="1">
    <citation type="submission" date="2020-07" db="EMBL/GenBank/DDBJ databases">
        <title>Multicomponent nature underlies the extraordinary mechanical properties of spider dragline silk.</title>
        <authorList>
            <person name="Kono N."/>
            <person name="Nakamura H."/>
            <person name="Mori M."/>
            <person name="Yoshida Y."/>
            <person name="Ohtoshi R."/>
            <person name="Malay A.D."/>
            <person name="Moran D.A.P."/>
            <person name="Tomita M."/>
            <person name="Numata K."/>
            <person name="Arakawa K."/>
        </authorList>
    </citation>
    <scope>NUCLEOTIDE SEQUENCE</scope>
</reference>
<organism evidence="1 2">
    <name type="scientific">Trichonephila clavata</name>
    <name type="common">Joro spider</name>
    <name type="synonym">Nephila clavata</name>
    <dbReference type="NCBI Taxonomy" id="2740835"/>
    <lineage>
        <taxon>Eukaryota</taxon>
        <taxon>Metazoa</taxon>
        <taxon>Ecdysozoa</taxon>
        <taxon>Arthropoda</taxon>
        <taxon>Chelicerata</taxon>
        <taxon>Arachnida</taxon>
        <taxon>Araneae</taxon>
        <taxon>Araneomorphae</taxon>
        <taxon>Entelegynae</taxon>
        <taxon>Araneoidea</taxon>
        <taxon>Nephilidae</taxon>
        <taxon>Trichonephila</taxon>
    </lineage>
</organism>
<dbReference type="PANTHER" id="PTHR47331">
    <property type="entry name" value="PHD-TYPE DOMAIN-CONTAINING PROTEIN"/>
    <property type="match status" value="1"/>
</dbReference>
<comment type="caution">
    <text evidence="1">The sequence shown here is derived from an EMBL/GenBank/DDBJ whole genome shotgun (WGS) entry which is preliminary data.</text>
</comment>
<gene>
    <name evidence="1" type="primary">g.10458</name>
    <name evidence="1" type="ORF">TNCT_380481</name>
</gene>
<dbReference type="InterPro" id="IPR008042">
    <property type="entry name" value="Retrotrans_Pao"/>
</dbReference>
<accession>A0A8X6J0P6</accession>
<sequence length="582" mass="67029">MPVISLLNGSKICDLWSLDILGIRDLVENKTRMDIDDDTVSFFEKTVKFNQGRYEVNLPGVEGHPKLLDLQFQSEKRLNTMTFKLISTGKFDSYDKILKEWEQLGIIEQVPINIKGVNLSQQKCRYLPHRAVFKESSLTTKIRPVFDASAKDENSISLNQCLATGPNYIEMIPSILNKFRKNRLGVISDIRKAFLQISTSPTDYLRFLWWENYEKREIKIYRHCRVVFGLSSSPFLLMATIYHHLEKERNDVAVKLKDSFYVDNVVASVQNEIELQRFQTIACQVMSKAGFELTGWVSSTEQQNQEKTKCSVFGLLWEPNTDLLTCDLRNISTELNDTCSKRQLLSISQKIFDPIGFTAPVTLIPKLLMQKAWKNYELTWDQKLPPEIVEEFKNWLASLEFLKLIQIPRYFGGSVDESTTTLHMFSDASGKAFAACVFLRIECDNKVKIKLVQAKSRVPPLKKDPITKTKTEMSIPKLELLAAVIGTRLVRSVKTSLNIHSIQTFYWTYSKVVLCRIKNSGTWKTFVRNRIKEIHSSSSKEDWYYVPSHMNAADIASRGCNAQTLFSLCWWEGPIWLKNRSS</sequence>
<dbReference type="GO" id="GO:0071897">
    <property type="term" value="P:DNA biosynthetic process"/>
    <property type="evidence" value="ECO:0007669"/>
    <property type="project" value="UniProtKB-ARBA"/>
</dbReference>
<protein>
    <submittedName>
        <fullName evidence="1">DUF1758 domain-containing protein</fullName>
    </submittedName>
</protein>
<keyword evidence="2" id="KW-1185">Reference proteome</keyword>
<proteinExistence type="predicted"/>
<evidence type="ECO:0000313" key="2">
    <source>
        <dbReference type="Proteomes" id="UP000887116"/>
    </source>
</evidence>
<dbReference type="EMBL" id="BMAO01015880">
    <property type="protein sequence ID" value="GFR04913.1"/>
    <property type="molecule type" value="Genomic_DNA"/>
</dbReference>
<dbReference type="SUPFAM" id="SSF56672">
    <property type="entry name" value="DNA/RNA polymerases"/>
    <property type="match status" value="1"/>
</dbReference>
<dbReference type="InterPro" id="IPR043502">
    <property type="entry name" value="DNA/RNA_pol_sf"/>
</dbReference>
<dbReference type="PANTHER" id="PTHR47331:SF1">
    <property type="entry name" value="GAG-LIKE PROTEIN"/>
    <property type="match status" value="1"/>
</dbReference>
<dbReference type="AlphaFoldDB" id="A0A8X6J0P6"/>